<accession>A0ABZ0Y4C9</accession>
<dbReference type="EMBL" id="CP140152">
    <property type="protein sequence ID" value="WQH06558.1"/>
    <property type="molecule type" value="Genomic_DNA"/>
</dbReference>
<gene>
    <name evidence="1" type="ORF">SR858_09600</name>
</gene>
<proteinExistence type="predicted"/>
<evidence type="ECO:0000313" key="1">
    <source>
        <dbReference type="EMBL" id="WQH06558.1"/>
    </source>
</evidence>
<reference evidence="1 2" key="1">
    <citation type="submission" date="2023-11" db="EMBL/GenBank/DDBJ databases">
        <title>MicrobeMod: A computational toolkit for identifying prokaryotic methylation and restriction-modification with nanopore sequencing.</title>
        <authorList>
            <person name="Crits-Christoph A."/>
            <person name="Kang S.C."/>
            <person name="Lee H."/>
            <person name="Ostrov N."/>
        </authorList>
    </citation>
    <scope>NUCLEOTIDE SEQUENCE [LARGE SCALE GENOMIC DNA]</scope>
    <source>
        <strain evidence="1 2">ATCC 25935</strain>
    </source>
</reference>
<dbReference type="Proteomes" id="UP001326110">
    <property type="component" value="Chromosome"/>
</dbReference>
<evidence type="ECO:0000313" key="2">
    <source>
        <dbReference type="Proteomes" id="UP001326110"/>
    </source>
</evidence>
<sequence>MELTAAVITIRQLTLAVVLVPVELTYPEPGERMIADAQRVFPTLPIMLVSPREGGYSRTFAHFDTTNLVGDIDTDQIAWRRYGTRRATSRPLPF</sequence>
<organism evidence="1 2">
    <name type="scientific">Duganella zoogloeoides</name>
    <dbReference type="NCBI Taxonomy" id="75659"/>
    <lineage>
        <taxon>Bacteria</taxon>
        <taxon>Pseudomonadati</taxon>
        <taxon>Pseudomonadota</taxon>
        <taxon>Betaproteobacteria</taxon>
        <taxon>Burkholderiales</taxon>
        <taxon>Oxalobacteraceae</taxon>
        <taxon>Telluria group</taxon>
        <taxon>Duganella</taxon>
    </lineage>
</organism>
<keyword evidence="2" id="KW-1185">Reference proteome</keyword>
<protein>
    <submittedName>
        <fullName evidence="1">Uncharacterized protein</fullName>
    </submittedName>
</protein>
<name>A0ABZ0Y4C9_9BURK</name>
<dbReference type="GeneID" id="43164223"/>
<dbReference type="RefSeq" id="WP_019922541.1">
    <property type="nucleotide sequence ID" value="NZ_CP140152.1"/>
</dbReference>